<keyword evidence="6 12" id="KW-1133">Transmembrane helix</keyword>
<gene>
    <name evidence="14" type="ORF">F5984_21685</name>
</gene>
<dbReference type="GO" id="GO:0016020">
    <property type="term" value="C:membrane"/>
    <property type="evidence" value="ECO:0007669"/>
    <property type="project" value="UniProtKB-SubCell"/>
</dbReference>
<organism evidence="14 15">
    <name type="scientific">Rudanella paleaurantiibacter</name>
    <dbReference type="NCBI Taxonomy" id="2614655"/>
    <lineage>
        <taxon>Bacteria</taxon>
        <taxon>Pseudomonadati</taxon>
        <taxon>Bacteroidota</taxon>
        <taxon>Cytophagia</taxon>
        <taxon>Cytophagales</taxon>
        <taxon>Cytophagaceae</taxon>
        <taxon>Rudanella</taxon>
    </lineage>
</organism>
<evidence type="ECO:0000256" key="7">
    <source>
        <dbReference type="ARBA" id="ARBA00023002"/>
    </source>
</evidence>
<evidence type="ECO:0000313" key="15">
    <source>
        <dbReference type="Proteomes" id="UP000488299"/>
    </source>
</evidence>
<dbReference type="EMBL" id="WELI01000010">
    <property type="protein sequence ID" value="KAB7727677.1"/>
    <property type="molecule type" value="Genomic_DNA"/>
</dbReference>
<dbReference type="InterPro" id="IPR015876">
    <property type="entry name" value="Acyl-CoA_DS"/>
</dbReference>
<dbReference type="AlphaFoldDB" id="A0A7J5TUM7"/>
<evidence type="ECO:0000256" key="4">
    <source>
        <dbReference type="ARBA" id="ARBA00022692"/>
    </source>
</evidence>
<comment type="subcellular location">
    <subcellularLocation>
        <location evidence="1">Membrane</location>
        <topology evidence="1">Multi-pass membrane protein</topology>
    </subcellularLocation>
</comment>
<dbReference type="GO" id="GO:0016717">
    <property type="term" value="F:oxidoreductase activity, acting on paired donors, with oxidation of a pair of donors resulting in the reduction of molecular oxygen to two molecules of water"/>
    <property type="evidence" value="ECO:0007669"/>
    <property type="project" value="InterPro"/>
</dbReference>
<keyword evidence="9" id="KW-0443">Lipid metabolism</keyword>
<sequence length="250" mass="29749">MLVIILFFLGHWYLSIFTQTFFLHRYAAHGMFTMSPRWEKFFYILTFIGQGSSFLSPRAYGIMHRLHHAHADTEYDPHSPSYSKGIFDMMWKTRLFYNDIVNNRDHIPAKFKKGVPNWVFMEWLGDRWPVRLAWGTLYTLVYIAFAPSPWFFLLLPIHFLMGPIHGAIINWYAHRYGYANFELEDTAKNLLPFDFLMMGESYHNNHHKFGGRANFGGFRWHEFDPTYPIIRLMNAIGIIRLKANNDLKYM</sequence>
<evidence type="ECO:0000259" key="13">
    <source>
        <dbReference type="Pfam" id="PF00487"/>
    </source>
</evidence>
<feature type="transmembrane region" description="Helical" evidence="12">
    <location>
        <begin position="128"/>
        <end position="145"/>
    </location>
</feature>
<keyword evidence="10 12" id="KW-0472">Membrane</keyword>
<keyword evidence="7" id="KW-0560">Oxidoreductase</keyword>
<evidence type="ECO:0000313" key="14">
    <source>
        <dbReference type="EMBL" id="KAB7727677.1"/>
    </source>
</evidence>
<dbReference type="RefSeq" id="WP_027302685.1">
    <property type="nucleotide sequence ID" value="NZ_WELI01000010.1"/>
</dbReference>
<evidence type="ECO:0000256" key="5">
    <source>
        <dbReference type="ARBA" id="ARBA00022832"/>
    </source>
</evidence>
<dbReference type="PANTHER" id="PTHR11351">
    <property type="entry name" value="ACYL-COA DESATURASE"/>
    <property type="match status" value="1"/>
</dbReference>
<proteinExistence type="inferred from homology"/>
<evidence type="ECO:0000256" key="12">
    <source>
        <dbReference type="SAM" id="Phobius"/>
    </source>
</evidence>
<dbReference type="Proteomes" id="UP000488299">
    <property type="component" value="Unassembled WGS sequence"/>
</dbReference>
<feature type="transmembrane region" description="Helical" evidence="12">
    <location>
        <begin position="41"/>
        <end position="60"/>
    </location>
</feature>
<comment type="similarity">
    <text evidence="2">Belongs to the fatty acid desaturase type 2 family.</text>
</comment>
<keyword evidence="5" id="KW-0276">Fatty acid metabolism</keyword>
<evidence type="ECO:0000256" key="3">
    <source>
        <dbReference type="ARBA" id="ARBA00022516"/>
    </source>
</evidence>
<evidence type="ECO:0000256" key="8">
    <source>
        <dbReference type="ARBA" id="ARBA00023004"/>
    </source>
</evidence>
<keyword evidence="11" id="KW-0275">Fatty acid biosynthesis</keyword>
<name>A0A7J5TUM7_9BACT</name>
<evidence type="ECO:0000256" key="1">
    <source>
        <dbReference type="ARBA" id="ARBA00004141"/>
    </source>
</evidence>
<reference evidence="14 15" key="1">
    <citation type="submission" date="2019-10" db="EMBL/GenBank/DDBJ databases">
        <title>Rudanella paleaurantiibacter sp. nov., isolated from sludge.</title>
        <authorList>
            <person name="Xu S.Q."/>
        </authorList>
    </citation>
    <scope>NUCLEOTIDE SEQUENCE [LARGE SCALE GENOMIC DNA]</scope>
    <source>
        <strain evidence="14 15">HX-22-17</strain>
    </source>
</reference>
<evidence type="ECO:0000256" key="10">
    <source>
        <dbReference type="ARBA" id="ARBA00023136"/>
    </source>
</evidence>
<evidence type="ECO:0000256" key="9">
    <source>
        <dbReference type="ARBA" id="ARBA00023098"/>
    </source>
</evidence>
<dbReference type="PANTHER" id="PTHR11351:SF31">
    <property type="entry name" value="DESATURASE 1, ISOFORM A-RELATED"/>
    <property type="match status" value="1"/>
</dbReference>
<dbReference type="InterPro" id="IPR005804">
    <property type="entry name" value="FA_desaturase_dom"/>
</dbReference>
<accession>A0A7J5TUM7</accession>
<dbReference type="GO" id="GO:0006633">
    <property type="term" value="P:fatty acid biosynthetic process"/>
    <property type="evidence" value="ECO:0007669"/>
    <property type="project" value="UniProtKB-KW"/>
</dbReference>
<keyword evidence="4 12" id="KW-0812">Transmembrane</keyword>
<feature type="transmembrane region" description="Helical" evidence="12">
    <location>
        <begin position="151"/>
        <end position="173"/>
    </location>
</feature>
<evidence type="ECO:0000256" key="6">
    <source>
        <dbReference type="ARBA" id="ARBA00022989"/>
    </source>
</evidence>
<keyword evidence="3" id="KW-0444">Lipid biosynthesis</keyword>
<keyword evidence="8" id="KW-0408">Iron</keyword>
<keyword evidence="15" id="KW-1185">Reference proteome</keyword>
<dbReference type="CDD" id="cd03505">
    <property type="entry name" value="Delta9-FADS-like"/>
    <property type="match status" value="1"/>
</dbReference>
<evidence type="ECO:0000256" key="2">
    <source>
        <dbReference type="ARBA" id="ARBA00008749"/>
    </source>
</evidence>
<protein>
    <submittedName>
        <fullName evidence="14">Acyl-CoA desaturase</fullName>
    </submittedName>
</protein>
<dbReference type="Pfam" id="PF00487">
    <property type="entry name" value="FA_desaturase"/>
    <property type="match status" value="1"/>
</dbReference>
<feature type="domain" description="Fatty acid desaturase" evidence="13">
    <location>
        <begin position="3"/>
        <end position="231"/>
    </location>
</feature>
<comment type="caution">
    <text evidence="14">The sequence shown here is derived from an EMBL/GenBank/DDBJ whole genome shotgun (WGS) entry which is preliminary data.</text>
</comment>
<evidence type="ECO:0000256" key="11">
    <source>
        <dbReference type="ARBA" id="ARBA00023160"/>
    </source>
</evidence>